<dbReference type="SUPFAM" id="SSF52540">
    <property type="entry name" value="P-loop containing nucleoside triphosphate hydrolases"/>
    <property type="match status" value="1"/>
</dbReference>
<dbReference type="Gene3D" id="3.40.50.300">
    <property type="entry name" value="P-loop containing nucleotide triphosphate hydrolases"/>
    <property type="match status" value="1"/>
</dbReference>
<protein>
    <submittedName>
        <fullName evidence="1">Uncharacterized protein</fullName>
    </submittedName>
</protein>
<gene>
    <name evidence="1" type="ordered locus">Mvol_0498</name>
</gene>
<dbReference type="AlphaFoldDB" id="D7DSP8"/>
<accession>D7DSP8</accession>
<reference evidence="1 2" key="1">
    <citation type="submission" date="2010-05" db="EMBL/GenBank/DDBJ databases">
        <title>Complete sequence of Methanococcus voltae A3.</title>
        <authorList>
            <consortium name="US DOE Joint Genome Institute"/>
            <person name="Lucas S."/>
            <person name="Copeland A."/>
            <person name="Lapidus A."/>
            <person name="Cheng J.-F."/>
            <person name="Bruce D."/>
            <person name="Goodwin L."/>
            <person name="Pitluck S."/>
            <person name="Lowry S."/>
            <person name="Clum A."/>
            <person name="Land M."/>
            <person name="Hauser L."/>
            <person name="Kyrpides N."/>
            <person name="Mikhailova N."/>
            <person name="Whitman W.B."/>
            <person name="Woyke T."/>
        </authorList>
    </citation>
    <scope>NUCLEOTIDE SEQUENCE [LARGE SCALE GENOMIC DNA]</scope>
    <source>
        <strain evidence="2">ATCC BAA-1334 / A3</strain>
    </source>
</reference>
<evidence type="ECO:0000313" key="1">
    <source>
        <dbReference type="EMBL" id="ADI36158.1"/>
    </source>
</evidence>
<dbReference type="HOGENOM" id="CLU_675466_0_0_2"/>
<dbReference type="InParanoid" id="D7DSP8"/>
<keyword evidence="2" id="KW-1185">Reference proteome</keyword>
<dbReference type="OrthoDB" id="359297at2157"/>
<sequence>MNLKRAFFGNGRDVARKNGWELTEKSLERSYADGGKECLITGPPGTGKSTLMLRFAMQLLDNEFVIWRGRDTESYHYLDDWEEKVLIHHHINDEVDIFKITEDSRVKSDLNKKSYKNIKELVSNFEKGVLNVVYTPTTYKVSPKLIETIESTNTLTFSDKEKNTKNNNLFWFEFFDYYLTLDYAKWTSIFIDEADDLFPATFKGIAYRILERFTTNFKDYRKSWISLYCGVHNSFDLDYHIVGKFQYYIYLKAASVPNSRDIDKSVVKRLRKGEYLIENGNFGFQSFKKLKVRDYLIRASIRTIKHPEEEQEESKIPISSNHGFKDKVIAKYYQDKDSTQCLAYLQQIYANNEITKRYYYKLIREFFEFLKKEYDIDTSLKELHTCYENKLITTKYMLNLKTKILVN</sequence>
<dbReference type="STRING" id="456320.Mvol_0498"/>
<dbReference type="eggNOG" id="arCOG00441">
    <property type="taxonomic scope" value="Archaea"/>
</dbReference>
<dbReference type="KEGG" id="mvo:Mvol_0498"/>
<organism evidence="1 2">
    <name type="scientific">Methanococcus voltae (strain ATCC BAA-1334 / A3)</name>
    <dbReference type="NCBI Taxonomy" id="456320"/>
    <lineage>
        <taxon>Archaea</taxon>
        <taxon>Methanobacteriati</taxon>
        <taxon>Methanobacteriota</taxon>
        <taxon>Methanomada group</taxon>
        <taxon>Methanococci</taxon>
        <taxon>Methanococcales</taxon>
        <taxon>Methanococcaceae</taxon>
        <taxon>Methanococcus</taxon>
    </lineage>
</organism>
<dbReference type="EMBL" id="CP002057">
    <property type="protein sequence ID" value="ADI36158.1"/>
    <property type="molecule type" value="Genomic_DNA"/>
</dbReference>
<dbReference type="InterPro" id="IPR027417">
    <property type="entry name" value="P-loop_NTPase"/>
</dbReference>
<proteinExistence type="predicted"/>
<name>D7DSP8_METV3</name>
<evidence type="ECO:0000313" key="2">
    <source>
        <dbReference type="Proteomes" id="UP000007722"/>
    </source>
</evidence>
<dbReference type="Proteomes" id="UP000007722">
    <property type="component" value="Chromosome"/>
</dbReference>